<dbReference type="EMBL" id="BKCJ011483190">
    <property type="protein sequence ID" value="GFD37259.1"/>
    <property type="molecule type" value="Genomic_DNA"/>
</dbReference>
<dbReference type="AlphaFoldDB" id="A0A699VSG1"/>
<reference evidence="1" key="1">
    <citation type="journal article" date="2019" name="Sci. Rep.">
        <title>Draft genome of Tanacetum cinerariifolium, the natural source of mosquito coil.</title>
        <authorList>
            <person name="Yamashiro T."/>
            <person name="Shiraishi A."/>
            <person name="Satake H."/>
            <person name="Nakayama K."/>
        </authorList>
    </citation>
    <scope>NUCLEOTIDE SEQUENCE</scope>
</reference>
<name>A0A699VSG1_TANCI</name>
<proteinExistence type="predicted"/>
<protein>
    <submittedName>
        <fullName evidence="1">Uncharacterized protein</fullName>
    </submittedName>
</protein>
<evidence type="ECO:0000313" key="1">
    <source>
        <dbReference type="EMBL" id="GFD37259.1"/>
    </source>
</evidence>
<accession>A0A699VSG1</accession>
<comment type="caution">
    <text evidence="1">The sequence shown here is derived from an EMBL/GenBank/DDBJ whole genome shotgun (WGS) entry which is preliminary data.</text>
</comment>
<gene>
    <name evidence="1" type="ORF">Tci_909228</name>
</gene>
<organism evidence="1">
    <name type="scientific">Tanacetum cinerariifolium</name>
    <name type="common">Dalmatian daisy</name>
    <name type="synonym">Chrysanthemum cinerariifolium</name>
    <dbReference type="NCBI Taxonomy" id="118510"/>
    <lineage>
        <taxon>Eukaryota</taxon>
        <taxon>Viridiplantae</taxon>
        <taxon>Streptophyta</taxon>
        <taxon>Embryophyta</taxon>
        <taxon>Tracheophyta</taxon>
        <taxon>Spermatophyta</taxon>
        <taxon>Magnoliopsida</taxon>
        <taxon>eudicotyledons</taxon>
        <taxon>Gunneridae</taxon>
        <taxon>Pentapetalae</taxon>
        <taxon>asterids</taxon>
        <taxon>campanulids</taxon>
        <taxon>Asterales</taxon>
        <taxon>Asteraceae</taxon>
        <taxon>Asteroideae</taxon>
        <taxon>Anthemideae</taxon>
        <taxon>Anthemidinae</taxon>
        <taxon>Tanacetum</taxon>
    </lineage>
</organism>
<sequence length="93" mass="10182">MTVIIMTVVPVTTLLSGRLMPITTLLPLVWSLSVITIPLMEDLIVASSIGNLSHIRKRNTLDVVKGRLAKTPLEVLCLLLRRTSSCSEEPSKS</sequence>